<evidence type="ECO:0000313" key="2">
    <source>
        <dbReference type="EMBL" id="GFY31555.1"/>
    </source>
</evidence>
<comment type="caution">
    <text evidence="2">The sequence shown here is derived from an EMBL/GenBank/DDBJ whole genome shotgun (WGS) entry which is preliminary data.</text>
</comment>
<feature type="compositionally biased region" description="Basic residues" evidence="1">
    <location>
        <begin position="78"/>
        <end position="88"/>
    </location>
</feature>
<feature type="region of interest" description="Disordered" evidence="1">
    <location>
        <begin position="53"/>
        <end position="146"/>
    </location>
</feature>
<sequence length="146" mass="17291">MCHKFAQDINGLINNIDQFYFRKKSIKAKYLVELQALLSRNRDRLQVLQEFLREPGDDEKSHQIRASPNQDDEAFKTVKGRKKKKKRKEPYPSRRNLDQKQKQVEVITSNKFDDLQTPQTQENEDVTEATAENRNVARPPPFDYNR</sequence>
<reference evidence="2" key="1">
    <citation type="submission" date="2020-08" db="EMBL/GenBank/DDBJ databases">
        <title>Multicomponent nature underlies the extraordinary mechanical properties of spider dragline silk.</title>
        <authorList>
            <person name="Kono N."/>
            <person name="Nakamura H."/>
            <person name="Mori M."/>
            <person name="Yoshida Y."/>
            <person name="Ohtoshi R."/>
            <person name="Malay A.D."/>
            <person name="Moran D.A.P."/>
            <person name="Tomita M."/>
            <person name="Numata K."/>
            <person name="Arakawa K."/>
        </authorList>
    </citation>
    <scope>NUCLEOTIDE SEQUENCE</scope>
</reference>
<protein>
    <submittedName>
        <fullName evidence="2">Uncharacterized protein</fullName>
    </submittedName>
</protein>
<organism evidence="2 3">
    <name type="scientific">Trichonephila clavipes</name>
    <name type="common">Golden silk orbweaver</name>
    <name type="synonym">Nephila clavipes</name>
    <dbReference type="NCBI Taxonomy" id="2585209"/>
    <lineage>
        <taxon>Eukaryota</taxon>
        <taxon>Metazoa</taxon>
        <taxon>Ecdysozoa</taxon>
        <taxon>Arthropoda</taxon>
        <taxon>Chelicerata</taxon>
        <taxon>Arachnida</taxon>
        <taxon>Araneae</taxon>
        <taxon>Araneomorphae</taxon>
        <taxon>Entelegynae</taxon>
        <taxon>Araneoidea</taxon>
        <taxon>Nephilidae</taxon>
        <taxon>Trichonephila</taxon>
    </lineage>
</organism>
<evidence type="ECO:0000313" key="3">
    <source>
        <dbReference type="Proteomes" id="UP000887159"/>
    </source>
</evidence>
<accession>A0A8X6WB96</accession>
<proteinExistence type="predicted"/>
<dbReference type="Proteomes" id="UP000887159">
    <property type="component" value="Unassembled WGS sequence"/>
</dbReference>
<name>A0A8X6WB96_TRICX</name>
<feature type="compositionally biased region" description="Basic and acidic residues" evidence="1">
    <location>
        <begin position="53"/>
        <end position="62"/>
    </location>
</feature>
<dbReference type="AlphaFoldDB" id="A0A8X6WB96"/>
<gene>
    <name evidence="2" type="ORF">TNCV_4693991</name>
</gene>
<evidence type="ECO:0000256" key="1">
    <source>
        <dbReference type="SAM" id="MobiDB-lite"/>
    </source>
</evidence>
<keyword evidence="3" id="KW-1185">Reference proteome</keyword>
<feature type="compositionally biased region" description="Basic and acidic residues" evidence="1">
    <location>
        <begin position="89"/>
        <end position="103"/>
    </location>
</feature>
<dbReference type="EMBL" id="BMAU01021399">
    <property type="protein sequence ID" value="GFY31555.1"/>
    <property type="molecule type" value="Genomic_DNA"/>
</dbReference>
<feature type="compositionally biased region" description="Polar residues" evidence="1">
    <location>
        <begin position="106"/>
        <end position="121"/>
    </location>
</feature>